<proteinExistence type="predicted"/>
<keyword evidence="2" id="KW-1185">Reference proteome</keyword>
<organism evidence="1 2">
    <name type="scientific">Paenibacillus oceani</name>
    <dbReference type="NCBI Taxonomy" id="2772510"/>
    <lineage>
        <taxon>Bacteria</taxon>
        <taxon>Bacillati</taxon>
        <taxon>Bacillota</taxon>
        <taxon>Bacilli</taxon>
        <taxon>Bacillales</taxon>
        <taxon>Paenibacillaceae</taxon>
        <taxon>Paenibacillus</taxon>
    </lineage>
</organism>
<gene>
    <name evidence="1" type="ORF">IDH45_03705</name>
</gene>
<protein>
    <submittedName>
        <fullName evidence="1">Uncharacterized protein</fullName>
    </submittedName>
</protein>
<accession>A0A927GYJ2</accession>
<dbReference type="RefSeq" id="WP_190924822.1">
    <property type="nucleotide sequence ID" value="NZ_JACXJA010000005.1"/>
</dbReference>
<evidence type="ECO:0000313" key="2">
    <source>
        <dbReference type="Proteomes" id="UP000639396"/>
    </source>
</evidence>
<dbReference type="EMBL" id="JACXJA010000005">
    <property type="protein sequence ID" value="MBD2861092.1"/>
    <property type="molecule type" value="Genomic_DNA"/>
</dbReference>
<comment type="caution">
    <text evidence="1">The sequence shown here is derived from an EMBL/GenBank/DDBJ whole genome shotgun (WGS) entry which is preliminary data.</text>
</comment>
<sequence>MLPCRSGGITGLAGEPVHGGTGPAAAIVLLAVTGNEQLGARQPVGAG</sequence>
<dbReference type="Proteomes" id="UP000639396">
    <property type="component" value="Unassembled WGS sequence"/>
</dbReference>
<evidence type="ECO:0000313" key="1">
    <source>
        <dbReference type="EMBL" id="MBD2861092.1"/>
    </source>
</evidence>
<dbReference type="AlphaFoldDB" id="A0A927GYJ2"/>
<reference evidence="1" key="1">
    <citation type="submission" date="2020-09" db="EMBL/GenBank/DDBJ databases">
        <title>A novel bacterium of genus Paenibacillus, isolated from South China Sea.</title>
        <authorList>
            <person name="Huang H."/>
            <person name="Mo K."/>
            <person name="Hu Y."/>
        </authorList>
    </citation>
    <scope>NUCLEOTIDE SEQUENCE</scope>
    <source>
        <strain evidence="1">IB182363</strain>
    </source>
</reference>
<name>A0A927GYJ2_9BACL</name>